<evidence type="ECO:0000313" key="1">
    <source>
        <dbReference type="EMBL" id="MPC33165.1"/>
    </source>
</evidence>
<protein>
    <submittedName>
        <fullName evidence="1">Uncharacterized protein</fullName>
    </submittedName>
</protein>
<dbReference type="AlphaFoldDB" id="A0A5B7EIC3"/>
<keyword evidence="2" id="KW-1185">Reference proteome</keyword>
<name>A0A5B7EIC3_PORTR</name>
<comment type="caution">
    <text evidence="1">The sequence shown here is derived from an EMBL/GenBank/DDBJ whole genome shotgun (WGS) entry which is preliminary data.</text>
</comment>
<dbReference type="Proteomes" id="UP000324222">
    <property type="component" value="Unassembled WGS sequence"/>
</dbReference>
<proteinExistence type="predicted"/>
<evidence type="ECO:0000313" key="2">
    <source>
        <dbReference type="Proteomes" id="UP000324222"/>
    </source>
</evidence>
<accession>A0A5B7EIC3</accession>
<reference evidence="1 2" key="1">
    <citation type="submission" date="2019-05" db="EMBL/GenBank/DDBJ databases">
        <title>Another draft genome of Portunus trituberculatus and its Hox gene families provides insights of decapod evolution.</title>
        <authorList>
            <person name="Jeong J.-H."/>
            <person name="Song I."/>
            <person name="Kim S."/>
            <person name="Choi T."/>
            <person name="Kim D."/>
            <person name="Ryu S."/>
            <person name="Kim W."/>
        </authorList>
    </citation>
    <scope>NUCLEOTIDE SEQUENCE [LARGE SCALE GENOMIC DNA]</scope>
    <source>
        <tissue evidence="1">Muscle</tissue>
    </source>
</reference>
<organism evidence="1 2">
    <name type="scientific">Portunus trituberculatus</name>
    <name type="common">Swimming crab</name>
    <name type="synonym">Neptunus trituberculatus</name>
    <dbReference type="NCBI Taxonomy" id="210409"/>
    <lineage>
        <taxon>Eukaryota</taxon>
        <taxon>Metazoa</taxon>
        <taxon>Ecdysozoa</taxon>
        <taxon>Arthropoda</taxon>
        <taxon>Crustacea</taxon>
        <taxon>Multicrustacea</taxon>
        <taxon>Malacostraca</taxon>
        <taxon>Eumalacostraca</taxon>
        <taxon>Eucarida</taxon>
        <taxon>Decapoda</taxon>
        <taxon>Pleocyemata</taxon>
        <taxon>Brachyura</taxon>
        <taxon>Eubrachyura</taxon>
        <taxon>Portunoidea</taxon>
        <taxon>Portunidae</taxon>
        <taxon>Portuninae</taxon>
        <taxon>Portunus</taxon>
    </lineage>
</organism>
<gene>
    <name evidence="1" type="ORF">E2C01_026508</name>
</gene>
<sequence length="115" mass="12996">MTVHEQEVRAESIVHYESKLHRKNNKAQIQTHRYKRVATITRTTPCVKQIPLSKSKLESVIFIFELHLGVNISSSTCSAHLVSPSSPSSPTCPTLLVLWTFSCRLQTCKGRPPMH</sequence>
<dbReference type="EMBL" id="VSRR010002773">
    <property type="protein sequence ID" value="MPC33165.1"/>
    <property type="molecule type" value="Genomic_DNA"/>
</dbReference>